<evidence type="ECO:0000313" key="2">
    <source>
        <dbReference type="WBParaSite" id="ES5_v2.g30501.t1"/>
    </source>
</evidence>
<accession>A0AC34GLL9</accession>
<dbReference type="Proteomes" id="UP000887579">
    <property type="component" value="Unplaced"/>
</dbReference>
<organism evidence="1 2">
    <name type="scientific">Panagrolaimus sp. ES5</name>
    <dbReference type="NCBI Taxonomy" id="591445"/>
    <lineage>
        <taxon>Eukaryota</taxon>
        <taxon>Metazoa</taxon>
        <taxon>Ecdysozoa</taxon>
        <taxon>Nematoda</taxon>
        <taxon>Chromadorea</taxon>
        <taxon>Rhabditida</taxon>
        <taxon>Tylenchina</taxon>
        <taxon>Panagrolaimomorpha</taxon>
        <taxon>Panagrolaimoidea</taxon>
        <taxon>Panagrolaimidae</taxon>
        <taxon>Panagrolaimus</taxon>
    </lineage>
</organism>
<name>A0AC34GLL9_9BILA</name>
<protein>
    <submittedName>
        <fullName evidence="2">Uncharacterized protein</fullName>
    </submittedName>
</protein>
<proteinExistence type="predicted"/>
<dbReference type="WBParaSite" id="ES5_v2.g30501.t1">
    <property type="protein sequence ID" value="ES5_v2.g30501.t1"/>
    <property type="gene ID" value="ES5_v2.g30501"/>
</dbReference>
<evidence type="ECO:0000313" key="1">
    <source>
        <dbReference type="Proteomes" id="UP000887579"/>
    </source>
</evidence>
<sequence length="175" mass="19889">TFDVASVVTIYVIRQLPKKNLKDEFDVTIERCAEIRIHELLPHPTCVISMQLTALNYHAEAAAFCHGMDSLLVNVSGHLLLLSPFHKEASAESNEEDLFQLHQPMLIASNVERVWIHSGNREIPHLNKALWINAGAKNMKVWLPLFHTDHADLSHGSLNKNKRSFISRRIMLPVD</sequence>
<reference evidence="2" key="1">
    <citation type="submission" date="2022-11" db="UniProtKB">
        <authorList>
            <consortium name="WormBaseParasite"/>
        </authorList>
    </citation>
    <scope>IDENTIFICATION</scope>
</reference>